<comment type="caution">
    <text evidence="3">The sequence shown here is derived from an EMBL/GenBank/DDBJ whole genome shotgun (WGS) entry which is preliminary data.</text>
</comment>
<name>A0AAE1GCI5_PETCI</name>
<reference evidence="3" key="1">
    <citation type="submission" date="2023-10" db="EMBL/GenBank/DDBJ databases">
        <title>Genome assemblies of two species of porcelain crab, Petrolisthes cinctipes and Petrolisthes manimaculis (Anomura: Porcellanidae).</title>
        <authorList>
            <person name="Angst P."/>
        </authorList>
    </citation>
    <scope>NUCLEOTIDE SEQUENCE</scope>
    <source>
        <strain evidence="3">PB745_01</strain>
        <tissue evidence="3">Gill</tissue>
    </source>
</reference>
<feature type="region of interest" description="Disordered" evidence="1">
    <location>
        <begin position="1"/>
        <end position="61"/>
    </location>
</feature>
<gene>
    <name evidence="3" type="ORF">Pcinc_006672</name>
    <name evidence="2" type="ORF">Pcinc_022363</name>
</gene>
<feature type="compositionally biased region" description="Polar residues" evidence="1">
    <location>
        <begin position="32"/>
        <end position="54"/>
    </location>
</feature>
<evidence type="ECO:0000313" key="4">
    <source>
        <dbReference type="Proteomes" id="UP001286313"/>
    </source>
</evidence>
<dbReference type="EMBL" id="JAWQEG010000496">
    <property type="protein sequence ID" value="KAK3889322.1"/>
    <property type="molecule type" value="Genomic_DNA"/>
</dbReference>
<organism evidence="3 4">
    <name type="scientific">Petrolisthes cinctipes</name>
    <name type="common">Flat porcelain crab</name>
    <dbReference type="NCBI Taxonomy" id="88211"/>
    <lineage>
        <taxon>Eukaryota</taxon>
        <taxon>Metazoa</taxon>
        <taxon>Ecdysozoa</taxon>
        <taxon>Arthropoda</taxon>
        <taxon>Crustacea</taxon>
        <taxon>Multicrustacea</taxon>
        <taxon>Malacostraca</taxon>
        <taxon>Eumalacostraca</taxon>
        <taxon>Eucarida</taxon>
        <taxon>Decapoda</taxon>
        <taxon>Pleocyemata</taxon>
        <taxon>Anomura</taxon>
        <taxon>Galatheoidea</taxon>
        <taxon>Porcellanidae</taxon>
        <taxon>Petrolisthes</taxon>
    </lineage>
</organism>
<sequence length="137" mass="15539">MAPSDYRESERKRPKERKWGRGARWWGRGAREQQQWGGAGLSNPSRHFSTSSLQHGRAPHRSFAAATPTLYSRAQPLHLTKMTIRTVLEAIGWESCQASVDEGKLSRKYLCSSLTRARRSMEAGEASIQWTELPRAL</sequence>
<evidence type="ECO:0000256" key="1">
    <source>
        <dbReference type="SAM" id="MobiDB-lite"/>
    </source>
</evidence>
<dbReference type="Proteomes" id="UP001286313">
    <property type="component" value="Unassembled WGS sequence"/>
</dbReference>
<feature type="compositionally biased region" description="Basic and acidic residues" evidence="1">
    <location>
        <begin position="1"/>
        <end position="19"/>
    </location>
</feature>
<protein>
    <submittedName>
        <fullName evidence="3">Uncharacterized protein</fullName>
    </submittedName>
</protein>
<keyword evidence="4" id="KW-1185">Reference proteome</keyword>
<evidence type="ECO:0000313" key="3">
    <source>
        <dbReference type="EMBL" id="KAK3889322.1"/>
    </source>
</evidence>
<evidence type="ECO:0000313" key="2">
    <source>
        <dbReference type="EMBL" id="KAK3872561.1"/>
    </source>
</evidence>
<proteinExistence type="predicted"/>
<accession>A0AAE1GCI5</accession>
<dbReference type="EMBL" id="JAWQEG010002351">
    <property type="protein sequence ID" value="KAK3872561.1"/>
    <property type="molecule type" value="Genomic_DNA"/>
</dbReference>
<dbReference type="AlphaFoldDB" id="A0AAE1GCI5"/>